<accession>J9D525</accession>
<gene>
    <name evidence="2" type="ORF">EDEG_02971</name>
</gene>
<proteinExistence type="predicted"/>
<feature type="chain" id="PRO_5003821327" evidence="1">
    <location>
        <begin position="23"/>
        <end position="106"/>
    </location>
</feature>
<keyword evidence="1" id="KW-0732">Signal</keyword>
<dbReference type="HOGENOM" id="CLU_2223244_0_0_1"/>
<comment type="caution">
    <text evidence="2">The sequence shown here is derived from an EMBL/GenBank/DDBJ whole genome shotgun (WGS) entry which is preliminary data.</text>
</comment>
<protein>
    <submittedName>
        <fullName evidence="2">Uncharacterized protein</fullName>
    </submittedName>
</protein>
<sequence>MFFSLKMFLFLLCLNIFRILVGLKTIRCMMRKEYKPRLDTIYEEGCIVKKNEAIQHQANNMVKKHSEVWQGIETRDEVRQWIKGRIGHGIDPNKKLEVIEEEFHTI</sequence>
<dbReference type="Proteomes" id="UP000003163">
    <property type="component" value="Unassembled WGS sequence"/>
</dbReference>
<reference evidence="3" key="2">
    <citation type="submission" date="2015-07" db="EMBL/GenBank/DDBJ databases">
        <title>Contrasting host-pathogen interactions and genome evolution in two generalist and specialist microsporidian pathogens of mosquitoes.</title>
        <authorList>
            <consortium name="The Broad Institute Genomics Platform"/>
            <consortium name="The Broad Institute Genome Sequencing Center for Infectious Disease"/>
            <person name="Cuomo C.A."/>
            <person name="Sanscrainte N.D."/>
            <person name="Goldberg J.M."/>
            <person name="Heiman D."/>
            <person name="Young S."/>
            <person name="Zeng Q."/>
            <person name="Becnel J.J."/>
            <person name="Birren B.W."/>
        </authorList>
    </citation>
    <scope>NUCLEOTIDE SEQUENCE [LARGE SCALE GENOMIC DNA]</scope>
    <source>
        <strain evidence="3">USNM 41457</strain>
    </source>
</reference>
<dbReference type="EMBL" id="AFBI03000063">
    <property type="protein sequence ID" value="EJW02629.1"/>
    <property type="molecule type" value="Genomic_DNA"/>
</dbReference>
<dbReference type="InParanoid" id="J9D525"/>
<dbReference type="AlphaFoldDB" id="J9D525"/>
<organism evidence="2 3">
    <name type="scientific">Edhazardia aedis (strain USNM 41457)</name>
    <name type="common">Microsporidian parasite</name>
    <dbReference type="NCBI Taxonomy" id="1003232"/>
    <lineage>
        <taxon>Eukaryota</taxon>
        <taxon>Fungi</taxon>
        <taxon>Fungi incertae sedis</taxon>
        <taxon>Microsporidia</taxon>
        <taxon>Edhazardia</taxon>
    </lineage>
</organism>
<dbReference type="VEuPathDB" id="MicrosporidiaDB:EDEG_02971"/>
<evidence type="ECO:0000256" key="1">
    <source>
        <dbReference type="SAM" id="SignalP"/>
    </source>
</evidence>
<name>J9D525_EDHAE</name>
<evidence type="ECO:0000313" key="2">
    <source>
        <dbReference type="EMBL" id="EJW02629.1"/>
    </source>
</evidence>
<feature type="signal peptide" evidence="1">
    <location>
        <begin position="1"/>
        <end position="22"/>
    </location>
</feature>
<evidence type="ECO:0000313" key="3">
    <source>
        <dbReference type="Proteomes" id="UP000003163"/>
    </source>
</evidence>
<keyword evidence="3" id="KW-1185">Reference proteome</keyword>
<reference evidence="2 3" key="1">
    <citation type="submission" date="2011-08" db="EMBL/GenBank/DDBJ databases">
        <authorList>
            <person name="Liu Z.J."/>
            <person name="Shi F.L."/>
            <person name="Lu J.Q."/>
            <person name="Li M."/>
            <person name="Wang Z.L."/>
        </authorList>
    </citation>
    <scope>NUCLEOTIDE SEQUENCE [LARGE SCALE GENOMIC DNA]</scope>
    <source>
        <strain evidence="2 3">USNM 41457</strain>
    </source>
</reference>